<reference evidence="2" key="1">
    <citation type="journal article" date="2019" name="Int. J. Syst. Evol. Microbiol.">
        <title>The Global Catalogue of Microorganisms (GCM) 10K type strain sequencing project: providing services to taxonomists for standard genome sequencing and annotation.</title>
        <authorList>
            <consortium name="The Broad Institute Genomics Platform"/>
            <consortium name="The Broad Institute Genome Sequencing Center for Infectious Disease"/>
            <person name="Wu L."/>
            <person name="Ma J."/>
        </authorList>
    </citation>
    <scope>NUCLEOTIDE SEQUENCE [LARGE SCALE GENOMIC DNA]</scope>
    <source>
        <strain evidence="2">CCM 8681</strain>
    </source>
</reference>
<evidence type="ECO:0008006" key="3">
    <source>
        <dbReference type="Google" id="ProtNLM"/>
    </source>
</evidence>
<dbReference type="RefSeq" id="WP_188374220.1">
    <property type="nucleotide sequence ID" value="NZ_BMDQ01000002.1"/>
</dbReference>
<protein>
    <recommendedName>
        <fullName evidence="3">DUF3822 family protein</fullName>
    </recommendedName>
</protein>
<sequence length="253" mass="29264">MTNKIIKDLSIQVNLSGLSFCILNRSENNKIEYSNTIVFDEKLTPFETLNRLKEELASNTVFSDDFNTIKIIHYNELSTLVPKLLYDESNNAEYLKFNSKILKTDFIASDKIESLDSVNVYVPYVNINNYIFDTFGAFTYTHASSVFINAINGINKSEEKCVYINIEGATMQVVVCSSHAFDFYNYFEFSSPEDFIYYILFTFEQLQLNAEKTHVKLSGALDDDDDLFKVAYKYIRHVSLVDEHKLFLIKNSF</sequence>
<dbReference type="CDD" id="cd24013">
    <property type="entry name" value="ASKHA_ATPase_BT3980-like"/>
    <property type="match status" value="1"/>
</dbReference>
<keyword evidence="2" id="KW-1185">Reference proteome</keyword>
<dbReference type="EMBL" id="BMDQ01000002">
    <property type="protein sequence ID" value="GGI57296.1"/>
    <property type="molecule type" value="Genomic_DNA"/>
</dbReference>
<accession>A0ABQ2BXS9</accession>
<gene>
    <name evidence="1" type="ORF">GCM10011444_16050</name>
</gene>
<name>A0ABQ2BXS9_9FLAO</name>
<organism evidence="1 2">
    <name type="scientific">Winogradskyella haliclonae</name>
    <dbReference type="NCBI Taxonomy" id="2048558"/>
    <lineage>
        <taxon>Bacteria</taxon>
        <taxon>Pseudomonadati</taxon>
        <taxon>Bacteroidota</taxon>
        <taxon>Flavobacteriia</taxon>
        <taxon>Flavobacteriales</taxon>
        <taxon>Flavobacteriaceae</taxon>
        <taxon>Winogradskyella</taxon>
    </lineage>
</organism>
<proteinExistence type="predicted"/>
<evidence type="ECO:0000313" key="2">
    <source>
        <dbReference type="Proteomes" id="UP000624701"/>
    </source>
</evidence>
<dbReference type="Pfam" id="PF12864">
    <property type="entry name" value="DUF3822"/>
    <property type="match status" value="1"/>
</dbReference>
<evidence type="ECO:0000313" key="1">
    <source>
        <dbReference type="EMBL" id="GGI57296.1"/>
    </source>
</evidence>
<dbReference type="Gene3D" id="3.30.420.250">
    <property type="match status" value="1"/>
</dbReference>
<dbReference type="Gene3D" id="3.30.420.260">
    <property type="match status" value="1"/>
</dbReference>
<dbReference type="InterPro" id="IPR024213">
    <property type="entry name" value="DUF3822"/>
</dbReference>
<dbReference type="Proteomes" id="UP000624701">
    <property type="component" value="Unassembled WGS sequence"/>
</dbReference>
<comment type="caution">
    <text evidence="1">The sequence shown here is derived from an EMBL/GenBank/DDBJ whole genome shotgun (WGS) entry which is preliminary data.</text>
</comment>